<evidence type="ECO:0000313" key="1">
    <source>
        <dbReference type="EMBL" id="RMB61389.1"/>
    </source>
</evidence>
<reference evidence="1 2" key="1">
    <citation type="submission" date="2018-10" db="EMBL/GenBank/DDBJ databases">
        <title>Tessaracoccus antarcticuss sp. nov., isolated from sediment.</title>
        <authorList>
            <person name="Zhou L.Y."/>
            <person name="Du Z.J."/>
        </authorList>
    </citation>
    <scope>NUCLEOTIDE SEQUENCE [LARGE SCALE GENOMIC DNA]</scope>
    <source>
        <strain evidence="1 2">JDX10</strain>
    </source>
</reference>
<organism evidence="1 2">
    <name type="scientific">Tessaracoccus antarcticus</name>
    <dbReference type="NCBI Taxonomy" id="2479848"/>
    <lineage>
        <taxon>Bacteria</taxon>
        <taxon>Bacillati</taxon>
        <taxon>Actinomycetota</taxon>
        <taxon>Actinomycetes</taxon>
        <taxon>Propionibacteriales</taxon>
        <taxon>Propionibacteriaceae</taxon>
        <taxon>Tessaracoccus</taxon>
    </lineage>
</organism>
<dbReference type="AlphaFoldDB" id="A0A3M0GJT8"/>
<dbReference type="EMBL" id="REFW01000001">
    <property type="protein sequence ID" value="RMB61389.1"/>
    <property type="molecule type" value="Genomic_DNA"/>
</dbReference>
<evidence type="ECO:0000313" key="2">
    <source>
        <dbReference type="Proteomes" id="UP000275256"/>
    </source>
</evidence>
<comment type="caution">
    <text evidence="1">The sequence shown here is derived from an EMBL/GenBank/DDBJ whole genome shotgun (WGS) entry which is preliminary data.</text>
</comment>
<evidence type="ECO:0008006" key="3">
    <source>
        <dbReference type="Google" id="ProtNLM"/>
    </source>
</evidence>
<protein>
    <recommendedName>
        <fullName evidence="3">HNH endonuclease</fullName>
    </recommendedName>
</protein>
<proteinExistence type="predicted"/>
<sequence>MYVHLAEETLVDPGSGVARIEGFGPLTAASLPEFLAGTRVTVRPVVDDSSIPAVDSYEIPEQVRDAVRRRFPCEAFPFSSSSSEHLDLDHLVAYRFGHLWKTGQTSVTGLAPCARLVHRAKTLGAWKVRRRGLAELCWTSPLGRTYIVGPRGSRPSATMVRRRE</sequence>
<gene>
    <name evidence="1" type="ORF">EAX62_01655</name>
</gene>
<dbReference type="Proteomes" id="UP000275256">
    <property type="component" value="Unassembled WGS sequence"/>
</dbReference>
<accession>A0A3M0GJT8</accession>
<keyword evidence="2" id="KW-1185">Reference proteome</keyword>
<name>A0A3M0GJT8_9ACTN</name>